<accession>A0A2V2YUA5</accession>
<name>A0A2V2YUA5_9BACL</name>
<dbReference type="SUPFAM" id="SSF47336">
    <property type="entry name" value="ACP-like"/>
    <property type="match status" value="1"/>
</dbReference>
<evidence type="ECO:0000259" key="1">
    <source>
        <dbReference type="PROSITE" id="PS50075"/>
    </source>
</evidence>
<dbReference type="AlphaFoldDB" id="A0A2V2YUA5"/>
<evidence type="ECO:0000313" key="2">
    <source>
        <dbReference type="EMBL" id="PWW03207.1"/>
    </source>
</evidence>
<gene>
    <name evidence="2" type="ORF">DFQ01_107104</name>
</gene>
<reference evidence="2 3" key="1">
    <citation type="submission" date="2018-05" db="EMBL/GenBank/DDBJ databases">
        <title>Genomic Encyclopedia of Type Strains, Phase III (KMG-III): the genomes of soil and plant-associated and newly described type strains.</title>
        <authorList>
            <person name="Whitman W."/>
        </authorList>
    </citation>
    <scope>NUCLEOTIDE SEQUENCE [LARGE SCALE GENOMIC DNA]</scope>
    <source>
        <strain evidence="2 3">CECT 5696</strain>
    </source>
</reference>
<evidence type="ECO:0000313" key="3">
    <source>
        <dbReference type="Proteomes" id="UP000246635"/>
    </source>
</evidence>
<comment type="caution">
    <text evidence="2">The sequence shown here is derived from an EMBL/GenBank/DDBJ whole genome shotgun (WGS) entry which is preliminary data.</text>
</comment>
<dbReference type="InterPro" id="IPR036736">
    <property type="entry name" value="ACP-like_sf"/>
</dbReference>
<protein>
    <submittedName>
        <fullName evidence="2">Phosphopantetheine binding protein</fullName>
    </submittedName>
</protein>
<dbReference type="Proteomes" id="UP000246635">
    <property type="component" value="Unassembled WGS sequence"/>
</dbReference>
<sequence length="83" mass="9660">MNALERYQVIQQCLLQIMTTSQNELPGDYNLLSIGMDSMLYIRLVVELEDLFNIEIHDDDLLLDNFSTPASIFELINKYFPES</sequence>
<dbReference type="EMBL" id="QGTQ01000007">
    <property type="protein sequence ID" value="PWW03207.1"/>
    <property type="molecule type" value="Genomic_DNA"/>
</dbReference>
<organism evidence="2 3">
    <name type="scientific">Paenibacillus cellulosilyticus</name>
    <dbReference type="NCBI Taxonomy" id="375489"/>
    <lineage>
        <taxon>Bacteria</taxon>
        <taxon>Bacillati</taxon>
        <taxon>Bacillota</taxon>
        <taxon>Bacilli</taxon>
        <taxon>Bacillales</taxon>
        <taxon>Paenibacillaceae</taxon>
        <taxon>Paenibacillus</taxon>
    </lineage>
</organism>
<dbReference type="PROSITE" id="PS50075">
    <property type="entry name" value="CARRIER"/>
    <property type="match status" value="1"/>
</dbReference>
<proteinExistence type="predicted"/>
<dbReference type="Gene3D" id="1.10.1200.10">
    <property type="entry name" value="ACP-like"/>
    <property type="match status" value="1"/>
</dbReference>
<keyword evidence="3" id="KW-1185">Reference proteome</keyword>
<dbReference type="RefSeq" id="WP_110044102.1">
    <property type="nucleotide sequence ID" value="NZ_CP054612.1"/>
</dbReference>
<dbReference type="InterPro" id="IPR009081">
    <property type="entry name" value="PP-bd_ACP"/>
</dbReference>
<feature type="domain" description="Carrier" evidence="1">
    <location>
        <begin position="1"/>
        <end position="80"/>
    </location>
</feature>
<dbReference type="Pfam" id="PF00550">
    <property type="entry name" value="PP-binding"/>
    <property type="match status" value="1"/>
</dbReference>
<dbReference type="OrthoDB" id="1495744at2"/>